<dbReference type="RefSeq" id="WP_182169991.1">
    <property type="nucleotide sequence ID" value="NZ_JACFXU010000013.1"/>
</dbReference>
<evidence type="ECO:0000259" key="2">
    <source>
        <dbReference type="Pfam" id="PF00561"/>
    </source>
</evidence>
<evidence type="ECO:0000313" key="4">
    <source>
        <dbReference type="Proteomes" id="UP000539350"/>
    </source>
</evidence>
<feature type="domain" description="AB hydrolase-1" evidence="2">
    <location>
        <begin position="25"/>
        <end position="143"/>
    </location>
</feature>
<dbReference type="InterPro" id="IPR000073">
    <property type="entry name" value="AB_hydrolase_1"/>
</dbReference>
<proteinExistence type="predicted"/>
<evidence type="ECO:0000256" key="1">
    <source>
        <dbReference type="ARBA" id="ARBA00022801"/>
    </source>
</evidence>
<dbReference type="GO" id="GO:0016787">
    <property type="term" value="F:hydrolase activity"/>
    <property type="evidence" value="ECO:0007669"/>
    <property type="project" value="UniProtKB-KW"/>
</dbReference>
<dbReference type="PANTHER" id="PTHR43329">
    <property type="entry name" value="EPOXIDE HYDROLASE"/>
    <property type="match status" value="1"/>
</dbReference>
<organism evidence="3 4">
    <name type="scientific">Sediminihaliea albiluteola</name>
    <dbReference type="NCBI Taxonomy" id="2758564"/>
    <lineage>
        <taxon>Bacteria</taxon>
        <taxon>Pseudomonadati</taxon>
        <taxon>Pseudomonadota</taxon>
        <taxon>Gammaproteobacteria</taxon>
        <taxon>Cellvibrionales</taxon>
        <taxon>Halieaceae</taxon>
        <taxon>Sediminihaliea</taxon>
    </lineage>
</organism>
<comment type="caution">
    <text evidence="3">The sequence shown here is derived from an EMBL/GenBank/DDBJ whole genome shotgun (WGS) entry which is preliminary data.</text>
</comment>
<dbReference type="Proteomes" id="UP000539350">
    <property type="component" value="Unassembled WGS sequence"/>
</dbReference>
<keyword evidence="1 3" id="KW-0378">Hydrolase</keyword>
<evidence type="ECO:0000313" key="3">
    <source>
        <dbReference type="EMBL" id="MBA6412622.1"/>
    </source>
</evidence>
<dbReference type="EMBL" id="JACFXU010000013">
    <property type="protein sequence ID" value="MBA6412622.1"/>
    <property type="molecule type" value="Genomic_DNA"/>
</dbReference>
<reference evidence="3 4" key="1">
    <citation type="submission" date="2020-07" db="EMBL/GenBank/DDBJ databases">
        <title>Halieaceae bacterium, F7430, whole genome shotgun sequencing project.</title>
        <authorList>
            <person name="Jiang S."/>
            <person name="Liu Z.W."/>
            <person name="Du Z.J."/>
        </authorList>
    </citation>
    <scope>NUCLEOTIDE SEQUENCE [LARGE SCALE GENOMIC DNA]</scope>
    <source>
        <strain evidence="3 4">F7430</strain>
    </source>
</reference>
<dbReference type="PRINTS" id="PR00111">
    <property type="entry name" value="ABHYDROLASE"/>
</dbReference>
<keyword evidence="4" id="KW-1185">Reference proteome</keyword>
<name>A0A7W2TVC6_9GAMM</name>
<sequence>MQWQHHHAKINGINMHYVEQGSGLPIVLCHGFPHLWFSWHRQITALANAGYRVIAPDMRGMGQTDAPAEVKAYDIDHITGDLVGLLDHLGLQRAVFAGLDFGAFAIYDLALRHPERVIAVIGLENPAAPHNPDEPPLTEYRRIAEQHFLHIEYFREPPRADRELAAQPRLFLHKVFYTLSGDCDFFKMFNYPPGTSYLDAMEEPPALPWPWLSELELEFFVSEYSRTGFTGGLNWYRSFDLKWEQRRPYEGVQSAVPAYFIGSENDVDLEGFHGDDPIAQMRAIFPDLRRVEMIPGAGHMVQLEASDQVNSLMLAYLEEISQAESERD</sequence>
<dbReference type="SUPFAM" id="SSF53474">
    <property type="entry name" value="alpha/beta-Hydrolases"/>
    <property type="match status" value="1"/>
</dbReference>
<dbReference type="AlphaFoldDB" id="A0A7W2TVC6"/>
<accession>A0A7W2TVC6</accession>
<dbReference type="InterPro" id="IPR029058">
    <property type="entry name" value="AB_hydrolase_fold"/>
</dbReference>
<dbReference type="InterPro" id="IPR000639">
    <property type="entry name" value="Epox_hydrolase-like"/>
</dbReference>
<gene>
    <name evidence="3" type="ORF">H2508_05800</name>
</gene>
<dbReference type="Gene3D" id="3.40.50.1820">
    <property type="entry name" value="alpha/beta hydrolase"/>
    <property type="match status" value="1"/>
</dbReference>
<dbReference type="Pfam" id="PF00561">
    <property type="entry name" value="Abhydrolase_1"/>
    <property type="match status" value="1"/>
</dbReference>
<protein>
    <submittedName>
        <fullName evidence="3">Alpha/beta hydrolase</fullName>
    </submittedName>
</protein>
<dbReference type="PRINTS" id="PR00412">
    <property type="entry name" value="EPOXHYDRLASE"/>
</dbReference>